<organism evidence="4 5">
    <name type="scientific">Monilinia vaccinii-corymbosi</name>
    <dbReference type="NCBI Taxonomy" id="61207"/>
    <lineage>
        <taxon>Eukaryota</taxon>
        <taxon>Fungi</taxon>
        <taxon>Dikarya</taxon>
        <taxon>Ascomycota</taxon>
        <taxon>Pezizomycotina</taxon>
        <taxon>Leotiomycetes</taxon>
        <taxon>Helotiales</taxon>
        <taxon>Sclerotiniaceae</taxon>
        <taxon>Monilinia</taxon>
    </lineage>
</organism>
<reference evidence="4" key="1">
    <citation type="submission" date="2020-10" db="EMBL/GenBank/DDBJ databases">
        <title>Genome Sequence of Monilinia vaccinii-corymbosi Sheds Light on Mummy Berry Disease Infection of Blueberry and Mating Type.</title>
        <authorList>
            <person name="Yow A.G."/>
            <person name="Zhang Y."/>
            <person name="Bansal K."/>
            <person name="Eacker S.M."/>
            <person name="Sullivan S."/>
            <person name="Liachko I."/>
            <person name="Cubeta M.A."/>
            <person name="Rollins J.A."/>
            <person name="Ashrafi H."/>
        </authorList>
    </citation>
    <scope>NUCLEOTIDE SEQUENCE</scope>
    <source>
        <strain evidence="4">RL-1</strain>
    </source>
</reference>
<keyword evidence="5" id="KW-1185">Reference proteome</keyword>
<proteinExistence type="inferred from homology"/>
<comment type="similarity">
    <text evidence="1">Belongs to the ice-binding protein family.</text>
</comment>
<name>A0A8A3P5H1_9HELO</name>
<dbReference type="AlphaFoldDB" id="A0A8A3P5H1"/>
<dbReference type="Proteomes" id="UP000672032">
    <property type="component" value="Chromosome 1"/>
</dbReference>
<dbReference type="Pfam" id="PF11999">
    <property type="entry name" value="Ice_binding"/>
    <property type="match status" value="1"/>
</dbReference>
<evidence type="ECO:0000313" key="5">
    <source>
        <dbReference type="Proteomes" id="UP000672032"/>
    </source>
</evidence>
<evidence type="ECO:0000256" key="3">
    <source>
        <dbReference type="SAM" id="SignalP"/>
    </source>
</evidence>
<evidence type="ECO:0000256" key="1">
    <source>
        <dbReference type="ARBA" id="ARBA00005445"/>
    </source>
</evidence>
<protein>
    <recommendedName>
        <fullName evidence="6">Ice-binding protein</fullName>
    </recommendedName>
</protein>
<feature type="signal peptide" evidence="3">
    <location>
        <begin position="1"/>
        <end position="19"/>
    </location>
</feature>
<dbReference type="InterPro" id="IPR021884">
    <property type="entry name" value="Ice-bd_prot"/>
</dbReference>
<feature type="chain" id="PRO_5032863549" description="Ice-binding protein" evidence="3">
    <location>
        <begin position="20"/>
        <end position="342"/>
    </location>
</feature>
<keyword evidence="2 3" id="KW-0732">Signal</keyword>
<evidence type="ECO:0008006" key="6">
    <source>
        <dbReference type="Google" id="ProtNLM"/>
    </source>
</evidence>
<dbReference type="OrthoDB" id="10264374at2759"/>
<evidence type="ECO:0000313" key="4">
    <source>
        <dbReference type="EMBL" id="QSZ28708.1"/>
    </source>
</evidence>
<sequence length="342" mass="34443">MHIASLLFWFAALVTPGLTQINLGIAVSYGALAESGITNTGSTTINGNVGTTGSSIIGFHPGDVVGTSEAATDTVVRARADALAAYNIAQGLHGGIESTANSELGGQTLPAGIYRYTSGASITGILTLDAAGNSAATWVFQIASTLIADSASSVVLINGASECNVYWAVGSSATLGSTSAFSGNILASASITLKTGAKVQGGLYAGAAITLDTNSITVDGTGCSPHVSISSTSLSPTTFTSSTSSGSKDIPITPPSTLSTLTSSSSISVPSISVISTDTCTDTYSIPSTSTTTPPKTTLTTAASITTTNPGSSYTTSTTTRECEELVPIYGYWHWHGKHIVT</sequence>
<evidence type="ECO:0000256" key="2">
    <source>
        <dbReference type="ARBA" id="ARBA00022729"/>
    </source>
</evidence>
<accession>A0A8A3P5H1</accession>
<dbReference type="EMBL" id="CP063405">
    <property type="protein sequence ID" value="QSZ28708.1"/>
    <property type="molecule type" value="Genomic_DNA"/>
</dbReference>
<gene>
    <name evidence="4" type="ORF">DSL72_003208</name>
</gene>